<reference evidence="1 2" key="1">
    <citation type="submission" date="2014-04" db="EMBL/GenBank/DDBJ databases">
        <authorList>
            <consortium name="DOE Joint Genome Institute"/>
            <person name="Kuo A."/>
            <person name="Kohler A."/>
            <person name="Nagy L.G."/>
            <person name="Floudas D."/>
            <person name="Copeland A."/>
            <person name="Barry K.W."/>
            <person name="Cichocki N."/>
            <person name="Veneault-Fourrey C."/>
            <person name="LaButti K."/>
            <person name="Lindquist E.A."/>
            <person name="Lipzen A."/>
            <person name="Lundell T."/>
            <person name="Morin E."/>
            <person name="Murat C."/>
            <person name="Sun H."/>
            <person name="Tunlid A."/>
            <person name="Henrissat B."/>
            <person name="Grigoriev I.V."/>
            <person name="Hibbett D.S."/>
            <person name="Martin F."/>
            <person name="Nordberg H.P."/>
            <person name="Cantor M.N."/>
            <person name="Hua S.X."/>
        </authorList>
    </citation>
    <scope>NUCLEOTIDE SEQUENCE [LARGE SCALE GENOMIC DNA]</scope>
    <source>
        <strain evidence="1 2">LaAM-08-1</strain>
    </source>
</reference>
<sequence length="89" mass="9901">MRNKQKGTARQLEGLPKVNEITEWSFAEARLCSCKPAKCSALSFCLVVEPQAMCNRQMVAGCLISSKIEWSVVETGRLIPVRNISDMVI</sequence>
<keyword evidence="2" id="KW-1185">Reference proteome</keyword>
<dbReference type="HOGENOM" id="CLU_2455061_0_0_1"/>
<protein>
    <submittedName>
        <fullName evidence="1">Uncharacterized protein</fullName>
    </submittedName>
</protein>
<dbReference type="EMBL" id="KN838684">
    <property type="protein sequence ID" value="KIJ97779.1"/>
    <property type="molecule type" value="Genomic_DNA"/>
</dbReference>
<dbReference type="Proteomes" id="UP000054477">
    <property type="component" value="Unassembled WGS sequence"/>
</dbReference>
<organism evidence="1 2">
    <name type="scientific">Laccaria amethystina LaAM-08-1</name>
    <dbReference type="NCBI Taxonomy" id="1095629"/>
    <lineage>
        <taxon>Eukaryota</taxon>
        <taxon>Fungi</taxon>
        <taxon>Dikarya</taxon>
        <taxon>Basidiomycota</taxon>
        <taxon>Agaricomycotina</taxon>
        <taxon>Agaricomycetes</taxon>
        <taxon>Agaricomycetidae</taxon>
        <taxon>Agaricales</taxon>
        <taxon>Agaricineae</taxon>
        <taxon>Hydnangiaceae</taxon>
        <taxon>Laccaria</taxon>
    </lineage>
</organism>
<gene>
    <name evidence="1" type="ORF">K443DRAFT_228578</name>
</gene>
<evidence type="ECO:0000313" key="1">
    <source>
        <dbReference type="EMBL" id="KIJ97779.1"/>
    </source>
</evidence>
<evidence type="ECO:0000313" key="2">
    <source>
        <dbReference type="Proteomes" id="UP000054477"/>
    </source>
</evidence>
<name>A0A0C9WM36_9AGAR</name>
<proteinExistence type="predicted"/>
<reference evidence="2" key="2">
    <citation type="submission" date="2015-01" db="EMBL/GenBank/DDBJ databases">
        <title>Evolutionary Origins and Diversification of the Mycorrhizal Mutualists.</title>
        <authorList>
            <consortium name="DOE Joint Genome Institute"/>
            <consortium name="Mycorrhizal Genomics Consortium"/>
            <person name="Kohler A."/>
            <person name="Kuo A."/>
            <person name="Nagy L.G."/>
            <person name="Floudas D."/>
            <person name="Copeland A."/>
            <person name="Barry K.W."/>
            <person name="Cichocki N."/>
            <person name="Veneault-Fourrey C."/>
            <person name="LaButti K."/>
            <person name="Lindquist E.A."/>
            <person name="Lipzen A."/>
            <person name="Lundell T."/>
            <person name="Morin E."/>
            <person name="Murat C."/>
            <person name="Riley R."/>
            <person name="Ohm R."/>
            <person name="Sun H."/>
            <person name="Tunlid A."/>
            <person name="Henrissat B."/>
            <person name="Grigoriev I.V."/>
            <person name="Hibbett D.S."/>
            <person name="Martin F."/>
        </authorList>
    </citation>
    <scope>NUCLEOTIDE SEQUENCE [LARGE SCALE GENOMIC DNA]</scope>
    <source>
        <strain evidence="2">LaAM-08-1</strain>
    </source>
</reference>
<accession>A0A0C9WM36</accession>
<dbReference type="AlphaFoldDB" id="A0A0C9WM36"/>